<feature type="domain" description="IrrE N-terminal-like" evidence="1">
    <location>
        <begin position="78"/>
        <end position="176"/>
    </location>
</feature>
<dbReference type="Gene3D" id="1.10.10.2910">
    <property type="match status" value="1"/>
</dbReference>
<protein>
    <submittedName>
        <fullName evidence="2">Transcriptional regulator</fullName>
    </submittedName>
</protein>
<dbReference type="EMBL" id="CP114014">
    <property type="protein sequence ID" value="XAY07828.1"/>
    <property type="molecule type" value="Genomic_DNA"/>
</dbReference>
<sequence length="183" mass="20194">MEDIEERADGILAKIPEYLWDGARLPVPVEDIADSVFGLLVRDVEDLSTAPGAPKTNDGQSLSGLLLPARGEIWVNAVEARLWPPRRRFTIGHEVGHWVLHREPGQQALFCRHTSVHDSGPPRPETPRDIEEEASAFAAALLMPRWLFVREHARCGGDIAQLCDTFGTSNAATVRRAAVLFGQ</sequence>
<evidence type="ECO:0000313" key="2">
    <source>
        <dbReference type="EMBL" id="XAY07828.1"/>
    </source>
</evidence>
<evidence type="ECO:0000259" key="1">
    <source>
        <dbReference type="Pfam" id="PF06114"/>
    </source>
</evidence>
<dbReference type="RefSeq" id="WP_354699018.1">
    <property type="nucleotide sequence ID" value="NZ_CP114014.1"/>
</dbReference>
<dbReference type="KEGG" id="parq:DSM112329_04719"/>
<dbReference type="InterPro" id="IPR052345">
    <property type="entry name" value="Rad_response_metalloprotease"/>
</dbReference>
<proteinExistence type="predicted"/>
<dbReference type="InterPro" id="IPR010359">
    <property type="entry name" value="IrrE_HExxH"/>
</dbReference>
<dbReference type="AlphaFoldDB" id="A0AAU7B1M6"/>
<dbReference type="PANTHER" id="PTHR43236">
    <property type="entry name" value="ANTITOXIN HIGA1"/>
    <property type="match status" value="1"/>
</dbReference>
<gene>
    <name evidence="2" type="ORF">DSM112329_04719</name>
</gene>
<dbReference type="Pfam" id="PF06114">
    <property type="entry name" value="Peptidase_M78"/>
    <property type="match status" value="1"/>
</dbReference>
<dbReference type="PANTHER" id="PTHR43236:SF2">
    <property type="entry name" value="BLL0069 PROTEIN"/>
    <property type="match status" value="1"/>
</dbReference>
<reference evidence="2" key="1">
    <citation type="submission" date="2022-12" db="EMBL/GenBank/DDBJ databases">
        <title>Paraconexibacter alkalitolerans sp. nov. and Baekduia alba sp. nov., isolated from soil and emended description of the genera Paraconexibacter (Chun et al., 2020) and Baekduia (An et al., 2020).</title>
        <authorList>
            <person name="Vieira S."/>
            <person name="Huber K.J."/>
            <person name="Geppert A."/>
            <person name="Wolf J."/>
            <person name="Neumann-Schaal M."/>
            <person name="Muesken M."/>
            <person name="Overmann J."/>
        </authorList>
    </citation>
    <scope>NUCLEOTIDE SEQUENCE</scope>
    <source>
        <strain evidence="2">AEG42_29</strain>
    </source>
</reference>
<name>A0AAU7B1M6_9ACTN</name>
<accession>A0AAU7B1M6</accession>
<organism evidence="2">
    <name type="scientific">Paraconexibacter sp. AEG42_29</name>
    <dbReference type="NCBI Taxonomy" id="2997339"/>
    <lineage>
        <taxon>Bacteria</taxon>
        <taxon>Bacillati</taxon>
        <taxon>Actinomycetota</taxon>
        <taxon>Thermoleophilia</taxon>
        <taxon>Solirubrobacterales</taxon>
        <taxon>Paraconexibacteraceae</taxon>
        <taxon>Paraconexibacter</taxon>
    </lineage>
</organism>